<dbReference type="EMBL" id="KY214444">
    <property type="protein sequence ID" value="ASM93489.1"/>
    <property type="molecule type" value="Genomic_DNA"/>
</dbReference>
<dbReference type="Gene3D" id="3.40.50.300">
    <property type="entry name" value="P-loop containing nucleotide triphosphate hydrolases"/>
    <property type="match status" value="1"/>
</dbReference>
<feature type="compositionally biased region" description="Polar residues" evidence="6">
    <location>
        <begin position="174"/>
        <end position="194"/>
    </location>
</feature>
<evidence type="ECO:0000256" key="3">
    <source>
        <dbReference type="ARBA" id="ARBA00022705"/>
    </source>
</evidence>
<evidence type="ECO:0000313" key="8">
    <source>
        <dbReference type="EMBL" id="ASM93489.1"/>
    </source>
</evidence>
<evidence type="ECO:0000256" key="6">
    <source>
        <dbReference type="SAM" id="MobiDB-lite"/>
    </source>
</evidence>
<evidence type="ECO:0000256" key="4">
    <source>
        <dbReference type="ARBA" id="ARBA00022741"/>
    </source>
</evidence>
<proteinExistence type="predicted"/>
<accession>A0A221LEC0</accession>
<keyword evidence="9" id="KW-1185">Reference proteome</keyword>
<keyword evidence="3" id="KW-0235">DNA replication</keyword>
<dbReference type="KEGG" id="vg:80541140"/>
<protein>
    <submittedName>
        <fullName evidence="8">NS1</fullName>
    </submittedName>
</protein>
<dbReference type="PROSITE" id="PS51206">
    <property type="entry name" value="SF3_HELICASE_1"/>
    <property type="match status" value="1"/>
</dbReference>
<dbReference type="InterPro" id="IPR014015">
    <property type="entry name" value="Helicase_SF3_DNA-vir"/>
</dbReference>
<feature type="domain" description="SF3 helicase" evidence="7">
    <location>
        <begin position="300"/>
        <end position="466"/>
    </location>
</feature>
<name>A0A221LEC0_9VIRU</name>
<evidence type="ECO:0000259" key="7">
    <source>
        <dbReference type="PROSITE" id="PS51206"/>
    </source>
</evidence>
<keyword evidence="5" id="KW-0067">ATP-binding</keyword>
<organism evidence="8 9">
    <name type="scientific">Lupine feces-associated densovirus 2</name>
    <dbReference type="NCBI Taxonomy" id="2017716"/>
    <lineage>
        <taxon>Viruses</taxon>
        <taxon>Monodnaviria</taxon>
        <taxon>Shotokuvirae</taxon>
        <taxon>Cossaviricota</taxon>
        <taxon>Quintoviricetes</taxon>
        <taxon>Piccovirales</taxon>
        <taxon>Parvoviridae</taxon>
        <taxon>Densovirinae</taxon>
        <taxon>Tetuambidensovirus</taxon>
        <taxon>Tetuambidensovirus incertum2</taxon>
    </lineage>
</organism>
<keyword evidence="4" id="KW-0547">Nucleotide-binding</keyword>
<dbReference type="RefSeq" id="YP_010802394.1">
    <property type="nucleotide sequence ID" value="NC_076999.1"/>
</dbReference>
<dbReference type="GO" id="GO:0005524">
    <property type="term" value="F:ATP binding"/>
    <property type="evidence" value="ECO:0007669"/>
    <property type="project" value="UniProtKB-KW"/>
</dbReference>
<evidence type="ECO:0000256" key="2">
    <source>
        <dbReference type="ARBA" id="ARBA00022562"/>
    </source>
</evidence>
<dbReference type="InterPro" id="IPR027417">
    <property type="entry name" value="P-loop_NTPase"/>
</dbReference>
<dbReference type="GeneID" id="80541140"/>
<dbReference type="SUPFAM" id="SSF52540">
    <property type="entry name" value="P-loop containing nucleoside triphosphate hydrolases"/>
    <property type="match status" value="1"/>
</dbReference>
<reference evidence="8 9" key="1">
    <citation type="journal article" date="2017" name="Ecol. Evol.">
        <title>Viral gut metagenomics of sympatric wild and domestic canids, and monitoring of viruses: Insights from an endangered wolf population.</title>
        <authorList>
            <person name="Conceicao-Neto N."/>
            <person name="Godinho R."/>
            <person name="Alvares F."/>
            <person name="Yinda C.K."/>
            <person name="Deboutte W."/>
            <person name="Zeller M."/>
            <person name="Laenen L."/>
            <person name="Heylen E."/>
            <person name="Roque S."/>
            <person name="Petrucci-Fonseca F."/>
            <person name="Santos N."/>
            <person name="Van Ranst M."/>
            <person name="Mesquita J.R."/>
            <person name="Matthijnssens J."/>
        </authorList>
    </citation>
    <scope>NUCLEOTIDE SEQUENCE [LARGE SCALE GENOMIC DNA]</scope>
    <source>
        <strain evidence="8">South Douro</strain>
    </source>
</reference>
<evidence type="ECO:0000256" key="5">
    <source>
        <dbReference type="ARBA" id="ARBA00022840"/>
    </source>
</evidence>
<keyword evidence="2" id="KW-1048">Host nucleus</keyword>
<dbReference type="InterPro" id="IPR001257">
    <property type="entry name" value="Parvovirus_NS1_helicase"/>
</dbReference>
<comment type="subcellular location">
    <subcellularLocation>
        <location evidence="1">Host nucleus</location>
    </subcellularLocation>
</comment>
<evidence type="ECO:0000256" key="1">
    <source>
        <dbReference type="ARBA" id="ARBA00004147"/>
    </source>
</evidence>
<dbReference type="GO" id="GO:0042025">
    <property type="term" value="C:host cell nucleus"/>
    <property type="evidence" value="ECO:0007669"/>
    <property type="project" value="UniProtKB-SubCell"/>
</dbReference>
<evidence type="ECO:0000313" key="9">
    <source>
        <dbReference type="Proteomes" id="UP001161445"/>
    </source>
</evidence>
<dbReference type="GO" id="GO:0019079">
    <property type="term" value="P:viral genome replication"/>
    <property type="evidence" value="ECO:0007669"/>
    <property type="project" value="InterPro"/>
</dbReference>
<sequence length="475" mass="55382">MSGFSERIGPQFLTRECLGNLPGNHWIISDILPKIQLETACKVVEQCRRHPSRFYFIAYHEEEKDRGHVHFYHSCPYTGSNCRCRALVGLGFKRRARRKVFQCSAFREEGWTNWLFYFGLEKRQILYLAIGQNTIHDAILGPENLARIENYQEDEFTGSLETCGISCKDLYSTNGENEEGSQSTQGSNPGTSRGVSRGSERRNPGYKKKMMDINALMDHLEFYLVCPLNSSCELREWVQNERLNFYDRNDPDYRKAVSMVSRKFIDYSFYDFVQLYENASPVWYARNNNHYYERETSFAILDELLHVQFETDERIREFMTAVWNVCEKVKPKKNTLFLWGPANSGKTYFSQVVLAFYMNVGHVANFVRGQNFPLNDCTEKRILFWNEPSICPSAWDTVKMLTGGDPLAAKIKYSNDCTIPRTPLIINSNPNIFSNQDVWNARIYSFKWRVAPFLKDLTMYPSPICFIDLINKYVI</sequence>
<dbReference type="GO" id="GO:0006260">
    <property type="term" value="P:DNA replication"/>
    <property type="evidence" value="ECO:0007669"/>
    <property type="project" value="UniProtKB-KW"/>
</dbReference>
<feature type="region of interest" description="Disordered" evidence="6">
    <location>
        <begin position="174"/>
        <end position="205"/>
    </location>
</feature>
<dbReference type="Proteomes" id="UP001161445">
    <property type="component" value="Segment"/>
</dbReference>
<dbReference type="Pfam" id="PF01057">
    <property type="entry name" value="Parvo_NS1"/>
    <property type="match status" value="1"/>
</dbReference>